<accession>D2VLS4</accession>
<reference evidence="1 2" key="1">
    <citation type="journal article" date="2010" name="Cell">
        <title>The genome of Naegleria gruberi illuminates early eukaryotic versatility.</title>
        <authorList>
            <person name="Fritz-Laylin L.K."/>
            <person name="Prochnik S.E."/>
            <person name="Ginger M.L."/>
            <person name="Dacks J.B."/>
            <person name="Carpenter M.L."/>
            <person name="Field M.C."/>
            <person name="Kuo A."/>
            <person name="Paredez A."/>
            <person name="Chapman J."/>
            <person name="Pham J."/>
            <person name="Shu S."/>
            <person name="Neupane R."/>
            <person name="Cipriano M."/>
            <person name="Mancuso J."/>
            <person name="Tu H."/>
            <person name="Salamov A."/>
            <person name="Lindquist E."/>
            <person name="Shapiro H."/>
            <person name="Lucas S."/>
            <person name="Grigoriev I.V."/>
            <person name="Cande W.Z."/>
            <person name="Fulton C."/>
            <person name="Rokhsar D.S."/>
            <person name="Dawson S.C."/>
        </authorList>
    </citation>
    <scope>NUCLEOTIDE SEQUENCE [LARGE SCALE GENOMIC DNA]</scope>
    <source>
        <strain evidence="1 2">NEG-M</strain>
    </source>
</reference>
<sequence>MVFNSDGDLYFSEELNRIKKLSNGQVTTLVGNEANGYSGDGTLAQNAQVNLPSGLAIKPGTNFEWNYYNNYTVGVDMGSFDGDLAINAGLNFPFGLIVTPADEIVFVDVVNHRICIVFSNGTINTIAGNGKSGFSADGQLATLRWI</sequence>
<gene>
    <name evidence="1" type="ORF">NAEGRDRAFT_69883</name>
</gene>
<dbReference type="RefSeq" id="XP_002674849.1">
    <property type="nucleotide sequence ID" value="XM_002674803.1"/>
</dbReference>
<dbReference type="KEGG" id="ngr:NAEGRDRAFT_69883"/>
<dbReference type="InterPro" id="IPR011042">
    <property type="entry name" value="6-blade_b-propeller_TolB-like"/>
</dbReference>
<dbReference type="EMBL" id="GG738881">
    <property type="protein sequence ID" value="EFC42105.1"/>
    <property type="molecule type" value="Genomic_DNA"/>
</dbReference>
<evidence type="ECO:0000313" key="2">
    <source>
        <dbReference type="Proteomes" id="UP000006671"/>
    </source>
</evidence>
<dbReference type="AlphaFoldDB" id="D2VLS4"/>
<dbReference type="VEuPathDB" id="AmoebaDB:NAEGRDRAFT_69883"/>
<dbReference type="Proteomes" id="UP000006671">
    <property type="component" value="Unassembled WGS sequence"/>
</dbReference>
<name>D2VLS4_NAEGR</name>
<protein>
    <submittedName>
        <fullName evidence="1">Predicted protein</fullName>
    </submittedName>
</protein>
<dbReference type="InParanoid" id="D2VLS4"/>
<organism evidence="2">
    <name type="scientific">Naegleria gruberi</name>
    <name type="common">Amoeba</name>
    <dbReference type="NCBI Taxonomy" id="5762"/>
    <lineage>
        <taxon>Eukaryota</taxon>
        <taxon>Discoba</taxon>
        <taxon>Heterolobosea</taxon>
        <taxon>Tetramitia</taxon>
        <taxon>Eutetramitia</taxon>
        <taxon>Vahlkampfiidae</taxon>
        <taxon>Naegleria</taxon>
    </lineage>
</organism>
<dbReference type="Gene3D" id="2.120.10.30">
    <property type="entry name" value="TolB, C-terminal domain"/>
    <property type="match status" value="2"/>
</dbReference>
<evidence type="ECO:0000313" key="1">
    <source>
        <dbReference type="EMBL" id="EFC42105.1"/>
    </source>
</evidence>
<dbReference type="SUPFAM" id="SSF63829">
    <property type="entry name" value="Calcium-dependent phosphotriesterase"/>
    <property type="match status" value="1"/>
</dbReference>
<dbReference type="STRING" id="5762.D2VLS4"/>
<dbReference type="GeneID" id="8855566"/>
<keyword evidence="2" id="KW-1185">Reference proteome</keyword>
<proteinExistence type="predicted"/>